<evidence type="ECO:0000313" key="3">
    <source>
        <dbReference type="Proteomes" id="UP001075354"/>
    </source>
</evidence>
<name>A0AAV7Y099_9NEOP</name>
<protein>
    <recommendedName>
        <fullName evidence="1">Nonstructural protein WIV domain-containing protein</fullName>
    </recommendedName>
</protein>
<feature type="domain" description="Nonstructural protein WIV" evidence="1">
    <location>
        <begin position="11"/>
        <end position="78"/>
    </location>
</feature>
<proteinExistence type="predicted"/>
<sequence length="170" mass="18752">MEAETDAEMCGHFARASLAVQTELAAKVCALNGRRVYVFDATGFSAGWRDARTDDGVRYKTGVLEDRAADAVLSASAQRTLSGAPGARTFLSWTDKNGLTVDQHGVYYEGEQPAPLRQSFIKWSTFCVHGFRIESILFCFLFQWGRGNAKGYSPLPRALPAIALKLHRVF</sequence>
<organism evidence="2 3">
    <name type="scientific">Megalurothrips usitatus</name>
    <name type="common">bean blossom thrips</name>
    <dbReference type="NCBI Taxonomy" id="439358"/>
    <lineage>
        <taxon>Eukaryota</taxon>
        <taxon>Metazoa</taxon>
        <taxon>Ecdysozoa</taxon>
        <taxon>Arthropoda</taxon>
        <taxon>Hexapoda</taxon>
        <taxon>Insecta</taxon>
        <taxon>Pterygota</taxon>
        <taxon>Neoptera</taxon>
        <taxon>Paraneoptera</taxon>
        <taxon>Thysanoptera</taxon>
        <taxon>Terebrantia</taxon>
        <taxon>Thripoidea</taxon>
        <taxon>Thripidae</taxon>
        <taxon>Megalurothrips</taxon>
    </lineage>
</organism>
<evidence type="ECO:0000259" key="1">
    <source>
        <dbReference type="Pfam" id="PF22532"/>
    </source>
</evidence>
<dbReference type="AlphaFoldDB" id="A0AAV7Y099"/>
<comment type="caution">
    <text evidence="2">The sequence shown here is derived from an EMBL/GenBank/DDBJ whole genome shotgun (WGS) entry which is preliminary data.</text>
</comment>
<dbReference type="Pfam" id="PF22532">
    <property type="entry name" value="WIV_dom"/>
    <property type="match status" value="1"/>
</dbReference>
<dbReference type="InterPro" id="IPR054449">
    <property type="entry name" value="WIV_dom"/>
</dbReference>
<reference evidence="2" key="1">
    <citation type="submission" date="2022-12" db="EMBL/GenBank/DDBJ databases">
        <title>Chromosome-level genome assembly of the bean flower thrips Megalurothrips usitatus.</title>
        <authorList>
            <person name="Ma L."/>
            <person name="Liu Q."/>
            <person name="Li H."/>
            <person name="Cai W."/>
        </authorList>
    </citation>
    <scope>NUCLEOTIDE SEQUENCE</scope>
    <source>
        <strain evidence="2">Cailab_2022a</strain>
    </source>
</reference>
<evidence type="ECO:0000313" key="2">
    <source>
        <dbReference type="EMBL" id="KAJ1532394.1"/>
    </source>
</evidence>
<dbReference type="EMBL" id="JAPTSV010000001">
    <property type="protein sequence ID" value="KAJ1532394.1"/>
    <property type="molecule type" value="Genomic_DNA"/>
</dbReference>
<dbReference type="Proteomes" id="UP001075354">
    <property type="component" value="Chromosome 1"/>
</dbReference>
<gene>
    <name evidence="2" type="ORF">ONE63_000994</name>
</gene>
<accession>A0AAV7Y099</accession>
<keyword evidence="3" id="KW-1185">Reference proteome</keyword>